<dbReference type="AlphaFoldDB" id="A0AAE0JVI3"/>
<evidence type="ECO:0000313" key="2">
    <source>
        <dbReference type="Proteomes" id="UP001287356"/>
    </source>
</evidence>
<name>A0AAE0JVI3_9PEZI</name>
<reference evidence="1" key="1">
    <citation type="journal article" date="2023" name="Mol. Phylogenet. Evol.">
        <title>Genome-scale phylogeny and comparative genomics of the fungal order Sordariales.</title>
        <authorList>
            <person name="Hensen N."/>
            <person name="Bonometti L."/>
            <person name="Westerberg I."/>
            <person name="Brannstrom I.O."/>
            <person name="Guillou S."/>
            <person name="Cros-Aarteil S."/>
            <person name="Calhoun S."/>
            <person name="Haridas S."/>
            <person name="Kuo A."/>
            <person name="Mondo S."/>
            <person name="Pangilinan J."/>
            <person name="Riley R."/>
            <person name="LaButti K."/>
            <person name="Andreopoulos B."/>
            <person name="Lipzen A."/>
            <person name="Chen C."/>
            <person name="Yan M."/>
            <person name="Daum C."/>
            <person name="Ng V."/>
            <person name="Clum A."/>
            <person name="Steindorff A."/>
            <person name="Ohm R.A."/>
            <person name="Martin F."/>
            <person name="Silar P."/>
            <person name="Natvig D.O."/>
            <person name="Lalanne C."/>
            <person name="Gautier V."/>
            <person name="Ament-Velasquez S.L."/>
            <person name="Kruys A."/>
            <person name="Hutchinson M.I."/>
            <person name="Powell A.J."/>
            <person name="Barry K."/>
            <person name="Miller A.N."/>
            <person name="Grigoriev I.V."/>
            <person name="Debuchy R."/>
            <person name="Gladieux P."/>
            <person name="Hiltunen Thoren M."/>
            <person name="Johannesson H."/>
        </authorList>
    </citation>
    <scope>NUCLEOTIDE SEQUENCE</scope>
    <source>
        <strain evidence="1">CBS 958.72</strain>
    </source>
</reference>
<reference evidence="1" key="2">
    <citation type="submission" date="2023-06" db="EMBL/GenBank/DDBJ databases">
        <authorList>
            <consortium name="Lawrence Berkeley National Laboratory"/>
            <person name="Haridas S."/>
            <person name="Hensen N."/>
            <person name="Bonometti L."/>
            <person name="Westerberg I."/>
            <person name="Brannstrom I.O."/>
            <person name="Guillou S."/>
            <person name="Cros-Aarteil S."/>
            <person name="Calhoun S."/>
            <person name="Kuo A."/>
            <person name="Mondo S."/>
            <person name="Pangilinan J."/>
            <person name="Riley R."/>
            <person name="Labutti K."/>
            <person name="Andreopoulos B."/>
            <person name="Lipzen A."/>
            <person name="Chen C."/>
            <person name="Yanf M."/>
            <person name="Daum C."/>
            <person name="Ng V."/>
            <person name="Clum A."/>
            <person name="Steindorff A."/>
            <person name="Ohm R."/>
            <person name="Martin F."/>
            <person name="Silar P."/>
            <person name="Natvig D."/>
            <person name="Lalanne C."/>
            <person name="Gautier V."/>
            <person name="Ament-Velasquez S.L."/>
            <person name="Kruys A."/>
            <person name="Hutchinson M.I."/>
            <person name="Powell A.J."/>
            <person name="Barry K."/>
            <person name="Miller A.N."/>
            <person name="Grigoriev I.V."/>
            <person name="Debuchy R."/>
            <person name="Gladieux P."/>
            <person name="Thoren M.H."/>
            <person name="Johannesson H."/>
        </authorList>
    </citation>
    <scope>NUCLEOTIDE SEQUENCE</scope>
    <source>
        <strain evidence="1">CBS 958.72</strain>
    </source>
</reference>
<keyword evidence="2" id="KW-1185">Reference proteome</keyword>
<evidence type="ECO:0000313" key="1">
    <source>
        <dbReference type="EMBL" id="KAK3365211.1"/>
    </source>
</evidence>
<accession>A0AAE0JVI3</accession>
<protein>
    <recommendedName>
        <fullName evidence="3">F-box domain-containing protein</fullName>
    </recommendedName>
</protein>
<comment type="caution">
    <text evidence="1">The sequence shown here is derived from an EMBL/GenBank/DDBJ whole genome shotgun (WGS) entry which is preliminary data.</text>
</comment>
<organism evidence="1 2">
    <name type="scientific">Lasiosphaeria ovina</name>
    <dbReference type="NCBI Taxonomy" id="92902"/>
    <lineage>
        <taxon>Eukaryota</taxon>
        <taxon>Fungi</taxon>
        <taxon>Dikarya</taxon>
        <taxon>Ascomycota</taxon>
        <taxon>Pezizomycotina</taxon>
        <taxon>Sordariomycetes</taxon>
        <taxon>Sordariomycetidae</taxon>
        <taxon>Sordariales</taxon>
        <taxon>Lasiosphaeriaceae</taxon>
        <taxon>Lasiosphaeria</taxon>
    </lineage>
</organism>
<evidence type="ECO:0008006" key="3">
    <source>
        <dbReference type="Google" id="ProtNLM"/>
    </source>
</evidence>
<dbReference type="Proteomes" id="UP001287356">
    <property type="component" value="Unassembled WGS sequence"/>
</dbReference>
<dbReference type="EMBL" id="JAULSN010000009">
    <property type="protein sequence ID" value="KAK3365211.1"/>
    <property type="molecule type" value="Genomic_DNA"/>
</dbReference>
<gene>
    <name evidence="1" type="ORF">B0T24DRAFT_639509</name>
</gene>
<sequence>MSGRQLSFFTFPAEIRIEIYRLLLVHSEGIGSQALGVSLCPAILSTCRQILSEARPILYGENVWGMTVADIDGYREAFECGTDMASFLFHWSFLSPPRILDLRKFWVRLFANVNGLETITESINVRSLAAKVFSALSRHPHIDYLMIQVGFCDLDGRGQCYVLTDLADLPHPSKVDFTFVPPVLADYMRHRLTGAPLTNPLPMMYEMLETWATNFGVSPSYLRECCIAMGDGDAHLFKLIRRRIVNDVITKNPVRRTDMDHILYQSG</sequence>
<proteinExistence type="predicted"/>